<evidence type="ECO:0000313" key="3">
    <source>
        <dbReference type="EMBL" id="ANU06588.1"/>
    </source>
</evidence>
<reference evidence="3 4" key="1">
    <citation type="submission" date="2016-07" db="EMBL/GenBank/DDBJ databases">
        <title>Complete genome sequence of Altererythrobacter namhicola JCM 16345T, containing esterase-encoding genes.</title>
        <authorList>
            <person name="Cheng H."/>
            <person name="Wu Y.-H."/>
            <person name="Jian S.-L."/>
            <person name="Huo Y.-Y."/>
            <person name="Wang C.-S."/>
            <person name="Xu X.-W."/>
        </authorList>
    </citation>
    <scope>NUCLEOTIDE SEQUENCE [LARGE SCALE GENOMIC DNA]</scope>
    <source>
        <strain evidence="3 4">JCM 16345</strain>
    </source>
</reference>
<organism evidence="3 4">
    <name type="scientific">Paraurantiacibacter namhicola</name>
    <dbReference type="NCBI Taxonomy" id="645517"/>
    <lineage>
        <taxon>Bacteria</taxon>
        <taxon>Pseudomonadati</taxon>
        <taxon>Pseudomonadota</taxon>
        <taxon>Alphaproteobacteria</taxon>
        <taxon>Sphingomonadales</taxon>
        <taxon>Erythrobacteraceae</taxon>
        <taxon>Paraurantiacibacter</taxon>
    </lineage>
</organism>
<keyword evidence="1" id="KW-1188">Viral release from host cell</keyword>
<name>A0A1C7D544_9SPHN</name>
<dbReference type="KEGG" id="anh:A6F65_00261"/>
<proteinExistence type="predicted"/>
<dbReference type="Proteomes" id="UP000092698">
    <property type="component" value="Chromosome"/>
</dbReference>
<evidence type="ECO:0000256" key="1">
    <source>
        <dbReference type="ARBA" id="ARBA00022612"/>
    </source>
</evidence>
<keyword evidence="4" id="KW-1185">Reference proteome</keyword>
<dbReference type="RefSeq" id="WP_067784979.1">
    <property type="nucleotide sequence ID" value="NZ_CP016545.1"/>
</dbReference>
<dbReference type="Pfam" id="PF17289">
    <property type="entry name" value="Terminase_6C"/>
    <property type="match status" value="1"/>
</dbReference>
<dbReference type="InterPro" id="IPR027417">
    <property type="entry name" value="P-loop_NTPase"/>
</dbReference>
<dbReference type="InterPro" id="IPR035421">
    <property type="entry name" value="Terminase_6C"/>
</dbReference>
<sequence>MLEPDRRRFLLDLDDLTTQEKRKVLKHFSDSEQERFDTHWRLWARPEQMPPAHDDWHTWLVCAGRGFGKTRAGAEWVRKVARGDGDARIALVGASLAEARSVMVEGESGVLACCPQWERPAFSPSLGRLEWPNGAQAQLYSAAEPEGLRGPQFSHAWCDEIGKWTLAGDRAQRAWDNLVMAIRLGERPQLVATTTPRAVPLVKDLFTRADTDRQIVVTRGSTYDNVANLPQRFVNSVRRRYARSALGRQELDGELLTDVEGALWNRALLEQCREDVPSEPCTRIVVGVDPPASANGDACGIVVCGVTESGVGKVLSDASIAKPSPERWARAVARAARAWNADRVVAEANQGGAMVASVLRAAEYSLPLKLVHASRGKVARAEPVAALYEAGRVRHAQCFPKLEDELCGLMSGGDYRGPGRSPDRADALVWALTELMLSRSGRPRVSGF</sequence>
<dbReference type="PATRIC" id="fig|645517.4.peg.263"/>
<gene>
    <name evidence="3" type="ORF">A6F65_00261</name>
</gene>
<dbReference type="STRING" id="645517.A6F65_00261"/>
<protein>
    <submittedName>
        <fullName evidence="3">Terminase-like family protein</fullName>
    </submittedName>
</protein>
<dbReference type="OrthoDB" id="4519042at2"/>
<dbReference type="AlphaFoldDB" id="A0A1C7D544"/>
<feature type="domain" description="Terminase large subunit gp17-like C-terminal" evidence="2">
    <location>
        <begin position="286"/>
        <end position="433"/>
    </location>
</feature>
<evidence type="ECO:0000259" key="2">
    <source>
        <dbReference type="Pfam" id="PF17289"/>
    </source>
</evidence>
<evidence type="ECO:0000313" key="4">
    <source>
        <dbReference type="Proteomes" id="UP000092698"/>
    </source>
</evidence>
<dbReference type="Gene3D" id="3.30.420.240">
    <property type="match status" value="1"/>
</dbReference>
<dbReference type="EMBL" id="CP016545">
    <property type="protein sequence ID" value="ANU06588.1"/>
    <property type="molecule type" value="Genomic_DNA"/>
</dbReference>
<accession>A0A1C7D544</accession>
<dbReference type="Gene3D" id="3.40.50.300">
    <property type="entry name" value="P-loop containing nucleotide triphosphate hydrolases"/>
    <property type="match status" value="1"/>
</dbReference>
<dbReference type="Pfam" id="PF03237">
    <property type="entry name" value="Terminase_6N"/>
    <property type="match status" value="1"/>
</dbReference>